<sequence>MTAPAALADDQAFYTPKEVAQFCRVDYMSVINACKAGTIPCQKFGRIRKIPGWWVREQIGLPKPVLSVVPDPAPVVADYAPIAAVLEIFGRAALDAAGVLRGAS</sequence>
<keyword evidence="2" id="KW-1185">Reference proteome</keyword>
<reference evidence="1 2" key="1">
    <citation type="submission" date="2015-07" db="EMBL/GenBank/DDBJ databases">
        <title>Genome sequencing of Kibdelosporangium phytohabitans.</title>
        <authorList>
            <person name="Qin S."/>
            <person name="Xing K."/>
        </authorList>
    </citation>
    <scope>NUCLEOTIDE SEQUENCE [LARGE SCALE GENOMIC DNA]</scope>
    <source>
        <strain evidence="1 2">KLBMP1111</strain>
    </source>
</reference>
<protein>
    <recommendedName>
        <fullName evidence="3">Helix-turn-helix domain-containing protein</fullName>
    </recommendedName>
</protein>
<dbReference type="AlphaFoldDB" id="A0A0N9HY41"/>
<name>A0A0N9HY41_9PSEU</name>
<gene>
    <name evidence="1" type="ORF">AOZ06_07625</name>
</gene>
<dbReference type="KEGG" id="kphy:AOZ06_07625"/>
<evidence type="ECO:0000313" key="2">
    <source>
        <dbReference type="Proteomes" id="UP000063699"/>
    </source>
</evidence>
<dbReference type="EMBL" id="CP012752">
    <property type="protein sequence ID" value="ALG06813.1"/>
    <property type="molecule type" value="Genomic_DNA"/>
</dbReference>
<accession>A0A0N9HY41</accession>
<organism evidence="1 2">
    <name type="scientific">Kibdelosporangium phytohabitans</name>
    <dbReference type="NCBI Taxonomy" id="860235"/>
    <lineage>
        <taxon>Bacteria</taxon>
        <taxon>Bacillati</taxon>
        <taxon>Actinomycetota</taxon>
        <taxon>Actinomycetes</taxon>
        <taxon>Pseudonocardiales</taxon>
        <taxon>Pseudonocardiaceae</taxon>
        <taxon>Kibdelosporangium</taxon>
    </lineage>
</organism>
<proteinExistence type="predicted"/>
<evidence type="ECO:0000313" key="1">
    <source>
        <dbReference type="EMBL" id="ALG06813.1"/>
    </source>
</evidence>
<dbReference type="RefSeq" id="WP_054288785.1">
    <property type="nucleotide sequence ID" value="NZ_CP012752.1"/>
</dbReference>
<evidence type="ECO:0008006" key="3">
    <source>
        <dbReference type="Google" id="ProtNLM"/>
    </source>
</evidence>
<dbReference type="STRING" id="860235.AOZ06_07625"/>
<dbReference type="Proteomes" id="UP000063699">
    <property type="component" value="Chromosome"/>
</dbReference>